<accession>A0A550C4B4</accession>
<dbReference type="OrthoDB" id="2996062at2759"/>
<gene>
    <name evidence="3" type="ORF">BD626DRAFT_151845</name>
</gene>
<evidence type="ECO:0000313" key="3">
    <source>
        <dbReference type="EMBL" id="TRM59643.1"/>
    </source>
</evidence>
<feature type="transmembrane region" description="Helical" evidence="2">
    <location>
        <begin position="30"/>
        <end position="46"/>
    </location>
</feature>
<comment type="caution">
    <text evidence="3">The sequence shown here is derived from an EMBL/GenBank/DDBJ whole genome shotgun (WGS) entry which is preliminary data.</text>
</comment>
<feature type="transmembrane region" description="Helical" evidence="2">
    <location>
        <begin position="52"/>
        <end position="70"/>
    </location>
</feature>
<keyword evidence="2" id="KW-0812">Transmembrane</keyword>
<evidence type="ECO:0000256" key="1">
    <source>
        <dbReference type="SAM" id="MobiDB-lite"/>
    </source>
</evidence>
<feature type="compositionally biased region" description="Low complexity" evidence="1">
    <location>
        <begin position="111"/>
        <end position="120"/>
    </location>
</feature>
<keyword evidence="2" id="KW-0472">Membrane</keyword>
<evidence type="ECO:0000313" key="4">
    <source>
        <dbReference type="Proteomes" id="UP000320762"/>
    </source>
</evidence>
<feature type="region of interest" description="Disordered" evidence="1">
    <location>
        <begin position="108"/>
        <end position="184"/>
    </location>
</feature>
<keyword evidence="4" id="KW-1185">Reference proteome</keyword>
<dbReference type="EMBL" id="VDMD01000027">
    <property type="protein sequence ID" value="TRM59643.1"/>
    <property type="molecule type" value="Genomic_DNA"/>
</dbReference>
<feature type="compositionally biased region" description="Acidic residues" evidence="1">
    <location>
        <begin position="121"/>
        <end position="133"/>
    </location>
</feature>
<organism evidence="3 4">
    <name type="scientific">Schizophyllum amplum</name>
    <dbReference type="NCBI Taxonomy" id="97359"/>
    <lineage>
        <taxon>Eukaryota</taxon>
        <taxon>Fungi</taxon>
        <taxon>Dikarya</taxon>
        <taxon>Basidiomycota</taxon>
        <taxon>Agaricomycotina</taxon>
        <taxon>Agaricomycetes</taxon>
        <taxon>Agaricomycetidae</taxon>
        <taxon>Agaricales</taxon>
        <taxon>Schizophyllaceae</taxon>
        <taxon>Schizophyllum</taxon>
    </lineage>
</organism>
<protein>
    <submittedName>
        <fullName evidence="3">Uncharacterized protein</fullName>
    </submittedName>
</protein>
<sequence length="184" mass="21041">MVDSPHCGPLTPHPLIPCLSLPSDHFPPRVARYIFVPFTFIASMIYRGARLVVLAARQVAIWIVWLGFYVRFGRLGFDYLLDGWDWVWEAAWRVGYFFGEMEREEKTPTQAENAAAAAASEEQDDDEMPDLEPEEPRRGSMGAGWRGSKKRPGKGRQSLSALLMRRPPRRITMRFDTSLERGRA</sequence>
<proteinExistence type="predicted"/>
<evidence type="ECO:0000256" key="2">
    <source>
        <dbReference type="SAM" id="Phobius"/>
    </source>
</evidence>
<keyword evidence="2" id="KW-1133">Transmembrane helix</keyword>
<reference evidence="3 4" key="1">
    <citation type="journal article" date="2019" name="New Phytol.">
        <title>Comparative genomics reveals unique wood-decay strategies and fruiting body development in the Schizophyllaceae.</title>
        <authorList>
            <person name="Almasi E."/>
            <person name="Sahu N."/>
            <person name="Krizsan K."/>
            <person name="Balint B."/>
            <person name="Kovacs G.M."/>
            <person name="Kiss B."/>
            <person name="Cseklye J."/>
            <person name="Drula E."/>
            <person name="Henrissat B."/>
            <person name="Nagy I."/>
            <person name="Chovatia M."/>
            <person name="Adam C."/>
            <person name="LaButti K."/>
            <person name="Lipzen A."/>
            <person name="Riley R."/>
            <person name="Grigoriev I.V."/>
            <person name="Nagy L.G."/>
        </authorList>
    </citation>
    <scope>NUCLEOTIDE SEQUENCE [LARGE SCALE GENOMIC DNA]</scope>
    <source>
        <strain evidence="3 4">NL-1724</strain>
    </source>
</reference>
<name>A0A550C4B4_9AGAR</name>
<dbReference type="Proteomes" id="UP000320762">
    <property type="component" value="Unassembled WGS sequence"/>
</dbReference>
<dbReference type="AlphaFoldDB" id="A0A550C4B4"/>